<dbReference type="Proteomes" id="UP000001921">
    <property type="component" value="Chromosome"/>
</dbReference>
<name>A5TS47_FUSNP</name>
<dbReference type="AlphaFoldDB" id="A5TS47"/>
<evidence type="ECO:0000313" key="1">
    <source>
        <dbReference type="EMBL" id="EDK87722.1"/>
    </source>
</evidence>
<organism evidence="1">
    <name type="scientific">Fusobacterium polymorphum ATCC 10953</name>
    <dbReference type="NCBI Taxonomy" id="393480"/>
    <lineage>
        <taxon>Bacteria</taxon>
        <taxon>Fusobacteriati</taxon>
        <taxon>Fusobacteriota</taxon>
        <taxon>Fusobacteriia</taxon>
        <taxon>Fusobacteriales</taxon>
        <taxon>Fusobacteriaceae</taxon>
        <taxon>Fusobacterium</taxon>
    </lineage>
</organism>
<reference evidence="1" key="2">
    <citation type="submission" date="2007-05" db="EMBL/GenBank/DDBJ databases">
        <title>Genome sequence of Fusobacterium nucleatum subspecies polymorphum - a genetically tractable Fusobacterium.</title>
        <authorList>
            <person name="Karpathy S.E."/>
            <person name="Xiang Q."/>
            <person name="Gioia J."/>
            <person name="Jiang H."/>
            <person name="Liu Y."/>
            <person name="Petrosino J.F."/>
            <person name="Yerrapragada S."/>
            <person name="Fox G.E."/>
            <person name="Kinder Haake S."/>
            <person name="Weinstock G.M."/>
            <person name="Highlander S.K."/>
        </authorList>
    </citation>
    <scope>NUCLEOTIDE SEQUENCE [LARGE SCALE GENOMIC DNA]</scope>
    <source>
        <strain evidence="1">ATCC 10953</strain>
    </source>
</reference>
<sequence length="141" mass="15447">MENLKTSSILSKLNPFIKGTAELSPIIFGAINISPASIIFSLKAVEISSLPPSKRTESISNFPNSFNISSILNVFPSRKINFVPSFSYTLIFSRFLLSLDVTIIALLSLKFKNFASIGLSRLGSINGTWLEAAWESMDLPS</sequence>
<gene>
    <name evidence="1" type="ORF">FNP_2332</name>
</gene>
<protein>
    <submittedName>
        <fullName evidence="1">Uncharacterized protein</fullName>
    </submittedName>
</protein>
<proteinExistence type="predicted"/>
<dbReference type="EMBL" id="CM000440">
    <property type="protein sequence ID" value="EDK87722.1"/>
    <property type="molecule type" value="Genomic_DNA"/>
</dbReference>
<dbReference type="HOGENOM" id="CLU_1822544_0_0_0"/>
<accession>A5TS47</accession>
<reference evidence="1" key="1">
    <citation type="submission" date="2006-07" db="EMBL/GenBank/DDBJ databases">
        <authorList>
            <person name="Qin X."/>
            <person name="Weinstock G.M."/>
        </authorList>
    </citation>
    <scope>NUCLEOTIDE SEQUENCE [LARGE SCALE GENOMIC DNA]</scope>
    <source>
        <strain evidence="1">ATCC 10953</strain>
    </source>
</reference>